<evidence type="ECO:0000313" key="2">
    <source>
        <dbReference type="EMBL" id="MFC5057283.1"/>
    </source>
</evidence>
<keyword evidence="3" id="KW-1185">Reference proteome</keyword>
<sequence length="323" mass="35118">MFRALLTLSAALTTALTATALLTAPAQAAPSVPSDDGARVVAERWLDTRTADLTISSPAIGKDVPVRVLTPPGWSPTANRTWPVLYLLHGVGDDYTSWTRETDVEELSAATDVLVVMPDAGRAGWYTDWYNNGRGGTPRWETFHTEELIQLVERNYRGGTARSVAGLSAGGTGAFTYSAKHPGLFRAAASYSGLLSTQFIGVPQFIYTTVLREGLDPYGPWGREAVVPLVWAANNPRSLARDLRGTRLYVSFGNGFKGPLDDSWLTLDPFETIVGTTSPDFVLHARSLGLTVTVNAYGGGTHTWKYWQRELHASWSLLTSALR</sequence>
<dbReference type="SUPFAM" id="SSF53474">
    <property type="entry name" value="alpha/beta-Hydrolases"/>
    <property type="match status" value="1"/>
</dbReference>
<keyword evidence="2" id="KW-0378">Hydrolase</keyword>
<comment type="caution">
    <text evidence="2">The sequence shown here is derived from an EMBL/GenBank/DDBJ whole genome shotgun (WGS) entry which is preliminary data.</text>
</comment>
<dbReference type="InterPro" id="IPR000801">
    <property type="entry name" value="Esterase-like"/>
</dbReference>
<evidence type="ECO:0000313" key="3">
    <source>
        <dbReference type="Proteomes" id="UP001595833"/>
    </source>
</evidence>
<dbReference type="Pfam" id="PF00756">
    <property type="entry name" value="Esterase"/>
    <property type="match status" value="1"/>
</dbReference>
<dbReference type="Gene3D" id="3.40.50.1820">
    <property type="entry name" value="alpha/beta hydrolase"/>
    <property type="match status" value="1"/>
</dbReference>
<reference evidence="3" key="1">
    <citation type="journal article" date="2019" name="Int. J. Syst. Evol. Microbiol.">
        <title>The Global Catalogue of Microorganisms (GCM) 10K type strain sequencing project: providing services to taxonomists for standard genome sequencing and annotation.</title>
        <authorList>
            <consortium name="The Broad Institute Genomics Platform"/>
            <consortium name="The Broad Institute Genome Sequencing Center for Infectious Disease"/>
            <person name="Wu L."/>
            <person name="Ma J."/>
        </authorList>
    </citation>
    <scope>NUCLEOTIDE SEQUENCE [LARGE SCALE GENOMIC DNA]</scope>
    <source>
        <strain evidence="3">KCTC 12848</strain>
    </source>
</reference>
<dbReference type="InterPro" id="IPR029058">
    <property type="entry name" value="AB_hydrolase_fold"/>
</dbReference>
<protein>
    <submittedName>
        <fullName evidence="2">Alpha/beta hydrolase family protein</fullName>
    </submittedName>
</protein>
<organism evidence="2 3">
    <name type="scientific">Saccharothrix xinjiangensis</name>
    <dbReference type="NCBI Taxonomy" id="204798"/>
    <lineage>
        <taxon>Bacteria</taxon>
        <taxon>Bacillati</taxon>
        <taxon>Actinomycetota</taxon>
        <taxon>Actinomycetes</taxon>
        <taxon>Pseudonocardiales</taxon>
        <taxon>Pseudonocardiaceae</taxon>
        <taxon>Saccharothrix</taxon>
    </lineage>
</organism>
<dbReference type="InterPro" id="IPR050583">
    <property type="entry name" value="Mycobacterial_A85_antigen"/>
</dbReference>
<accession>A0ABV9Y4X2</accession>
<dbReference type="Proteomes" id="UP001595833">
    <property type="component" value="Unassembled WGS sequence"/>
</dbReference>
<dbReference type="PANTHER" id="PTHR48098:SF1">
    <property type="entry name" value="DIACYLGLYCEROL ACYLTRANSFERASE_MYCOLYLTRANSFERASE AG85A"/>
    <property type="match status" value="1"/>
</dbReference>
<keyword evidence="1" id="KW-0732">Signal</keyword>
<gene>
    <name evidence="2" type="ORF">ACFPFM_26500</name>
</gene>
<dbReference type="RefSeq" id="WP_344037184.1">
    <property type="nucleotide sequence ID" value="NZ_BAAAKE010000006.1"/>
</dbReference>
<dbReference type="EMBL" id="JBHSJB010000027">
    <property type="protein sequence ID" value="MFC5057283.1"/>
    <property type="molecule type" value="Genomic_DNA"/>
</dbReference>
<evidence type="ECO:0000256" key="1">
    <source>
        <dbReference type="SAM" id="SignalP"/>
    </source>
</evidence>
<dbReference type="PANTHER" id="PTHR48098">
    <property type="entry name" value="ENTEROCHELIN ESTERASE-RELATED"/>
    <property type="match status" value="1"/>
</dbReference>
<dbReference type="GO" id="GO:0016787">
    <property type="term" value="F:hydrolase activity"/>
    <property type="evidence" value="ECO:0007669"/>
    <property type="project" value="UniProtKB-KW"/>
</dbReference>
<proteinExistence type="predicted"/>
<name>A0ABV9Y4X2_9PSEU</name>
<feature type="signal peptide" evidence="1">
    <location>
        <begin position="1"/>
        <end position="28"/>
    </location>
</feature>
<feature type="chain" id="PRO_5045259737" evidence="1">
    <location>
        <begin position="29"/>
        <end position="323"/>
    </location>
</feature>